<gene>
    <name evidence="1" type="ORF">ILEXP_LOCUS49609</name>
</gene>
<comment type="caution">
    <text evidence="1">The sequence shown here is derived from an EMBL/GenBank/DDBJ whole genome shotgun (WGS) entry which is preliminary data.</text>
</comment>
<reference evidence="1 2" key="1">
    <citation type="submission" date="2024-02" db="EMBL/GenBank/DDBJ databases">
        <authorList>
            <person name="Vignale AGUSTIN F."/>
            <person name="Sosa J E."/>
            <person name="Modenutti C."/>
        </authorList>
    </citation>
    <scope>NUCLEOTIDE SEQUENCE [LARGE SCALE GENOMIC DNA]</scope>
</reference>
<name>A0ABC8UF62_9AQUA</name>
<dbReference type="EMBL" id="CAUOFW020007575">
    <property type="protein sequence ID" value="CAK9179655.1"/>
    <property type="molecule type" value="Genomic_DNA"/>
</dbReference>
<organism evidence="1 2">
    <name type="scientific">Ilex paraguariensis</name>
    <name type="common">yerba mate</name>
    <dbReference type="NCBI Taxonomy" id="185542"/>
    <lineage>
        <taxon>Eukaryota</taxon>
        <taxon>Viridiplantae</taxon>
        <taxon>Streptophyta</taxon>
        <taxon>Embryophyta</taxon>
        <taxon>Tracheophyta</taxon>
        <taxon>Spermatophyta</taxon>
        <taxon>Magnoliopsida</taxon>
        <taxon>eudicotyledons</taxon>
        <taxon>Gunneridae</taxon>
        <taxon>Pentapetalae</taxon>
        <taxon>asterids</taxon>
        <taxon>campanulids</taxon>
        <taxon>Aquifoliales</taxon>
        <taxon>Aquifoliaceae</taxon>
        <taxon>Ilex</taxon>
    </lineage>
</organism>
<evidence type="ECO:0000313" key="1">
    <source>
        <dbReference type="EMBL" id="CAK9179655.1"/>
    </source>
</evidence>
<accession>A0ABC8UF62</accession>
<keyword evidence="2" id="KW-1185">Reference proteome</keyword>
<proteinExistence type="predicted"/>
<evidence type="ECO:0000313" key="2">
    <source>
        <dbReference type="Proteomes" id="UP001642360"/>
    </source>
</evidence>
<protein>
    <submittedName>
        <fullName evidence="1">Uncharacterized protein</fullName>
    </submittedName>
</protein>
<dbReference type="Proteomes" id="UP001642360">
    <property type="component" value="Unassembled WGS sequence"/>
</dbReference>
<sequence length="78" mass="8857">MSILQKQYHDELKIELQDVQCSSVSNATKQNSVEDTEAGGESLPDFQQIAQDAANISKMVMPRKKRRLYEAMQVNKLT</sequence>
<dbReference type="AlphaFoldDB" id="A0ABC8UF62"/>